<dbReference type="AlphaFoldDB" id="A0AAV4RZ66"/>
<dbReference type="Proteomes" id="UP001054945">
    <property type="component" value="Unassembled WGS sequence"/>
</dbReference>
<reference evidence="1 2" key="1">
    <citation type="submission" date="2021-06" db="EMBL/GenBank/DDBJ databases">
        <title>Caerostris extrusa draft genome.</title>
        <authorList>
            <person name="Kono N."/>
            <person name="Arakawa K."/>
        </authorList>
    </citation>
    <scope>NUCLEOTIDE SEQUENCE [LARGE SCALE GENOMIC DNA]</scope>
</reference>
<keyword evidence="2" id="KW-1185">Reference proteome</keyword>
<comment type="caution">
    <text evidence="1">The sequence shown here is derived from an EMBL/GenBank/DDBJ whole genome shotgun (WGS) entry which is preliminary data.</text>
</comment>
<gene>
    <name evidence="1" type="ORF">CEXT_671481</name>
</gene>
<evidence type="ECO:0000313" key="2">
    <source>
        <dbReference type="Proteomes" id="UP001054945"/>
    </source>
</evidence>
<organism evidence="1 2">
    <name type="scientific">Caerostris extrusa</name>
    <name type="common">Bark spider</name>
    <name type="synonym">Caerostris bankana</name>
    <dbReference type="NCBI Taxonomy" id="172846"/>
    <lineage>
        <taxon>Eukaryota</taxon>
        <taxon>Metazoa</taxon>
        <taxon>Ecdysozoa</taxon>
        <taxon>Arthropoda</taxon>
        <taxon>Chelicerata</taxon>
        <taxon>Arachnida</taxon>
        <taxon>Araneae</taxon>
        <taxon>Araneomorphae</taxon>
        <taxon>Entelegynae</taxon>
        <taxon>Araneoidea</taxon>
        <taxon>Araneidae</taxon>
        <taxon>Caerostris</taxon>
    </lineage>
</organism>
<protein>
    <submittedName>
        <fullName evidence="1">Uncharacterized protein</fullName>
    </submittedName>
</protein>
<sequence>MKRAIYLTPENEMVPNDKTQPNKTLDDILPGLVWNENLLALHFHLMQPPLQMNRITANEVGKVLLLILFEGRDQRGW</sequence>
<dbReference type="EMBL" id="BPLR01008574">
    <property type="protein sequence ID" value="GIY25772.1"/>
    <property type="molecule type" value="Genomic_DNA"/>
</dbReference>
<accession>A0AAV4RZ66</accession>
<name>A0AAV4RZ66_CAEEX</name>
<evidence type="ECO:0000313" key="1">
    <source>
        <dbReference type="EMBL" id="GIY25772.1"/>
    </source>
</evidence>
<proteinExistence type="predicted"/>